<dbReference type="KEGG" id="plut:EI981_07550"/>
<keyword evidence="2" id="KW-1185">Reference proteome</keyword>
<reference evidence="2" key="1">
    <citation type="submission" date="2018-12" db="EMBL/GenBank/DDBJ databases">
        <title>Complete genome sequence of Paenibacillus sp. MBLB1234.</title>
        <authorList>
            <person name="Nam Y.-D."/>
            <person name="Kang J."/>
            <person name="Chung W.-H."/>
            <person name="Park Y.S."/>
        </authorList>
    </citation>
    <scope>NUCLEOTIDE SEQUENCE [LARGE SCALE GENOMIC DNA]</scope>
    <source>
        <strain evidence="2">MBLB1234</strain>
    </source>
</reference>
<dbReference type="EMBL" id="CP034346">
    <property type="protein sequence ID" value="AZS14326.1"/>
    <property type="molecule type" value="Genomic_DNA"/>
</dbReference>
<proteinExistence type="predicted"/>
<dbReference type="AlphaFoldDB" id="A0A3Q9I7M7"/>
<organism evidence="1 2">
    <name type="scientific">Paenibacillus lutimineralis</name>
    <dbReference type="NCBI Taxonomy" id="2707005"/>
    <lineage>
        <taxon>Bacteria</taxon>
        <taxon>Bacillati</taxon>
        <taxon>Bacillota</taxon>
        <taxon>Bacilli</taxon>
        <taxon>Bacillales</taxon>
        <taxon>Paenibacillaceae</taxon>
        <taxon>Paenibacillus</taxon>
    </lineage>
</organism>
<evidence type="ECO:0000313" key="1">
    <source>
        <dbReference type="EMBL" id="AZS14326.1"/>
    </source>
</evidence>
<name>A0A3Q9I7M7_9BACL</name>
<sequence length="204" mass="24410">MKTKRNEDEIFIRDVYLYTVKDFGDLKECFPELTNRGSNVAPLRLDDFLYAYYHINLFVIFAKRSNLLREHINIFENKYKAILDPLKLTQKKFINYLFENDFSENLMEIEIEREDLYDFFDTDFFIGSCINYTSTYKKILNDEEINIKFLKMQPLNSKFTISLINSNLIHFSNDIEKSEAIKLMDQFQLQVENYGGFNENNIDL</sequence>
<dbReference type="Proteomes" id="UP000270678">
    <property type="component" value="Chromosome"/>
</dbReference>
<evidence type="ECO:0000313" key="2">
    <source>
        <dbReference type="Proteomes" id="UP000270678"/>
    </source>
</evidence>
<dbReference type="RefSeq" id="WP_126996889.1">
    <property type="nucleotide sequence ID" value="NZ_CP034346.1"/>
</dbReference>
<gene>
    <name evidence="1" type="ORF">EI981_07550</name>
</gene>
<protein>
    <submittedName>
        <fullName evidence="1">Uncharacterized protein</fullName>
    </submittedName>
</protein>
<accession>A0A3Q9I7M7</accession>